<evidence type="ECO:0000313" key="1">
    <source>
        <dbReference type="EMBL" id="KAF6109684.1"/>
    </source>
</evidence>
<proteinExistence type="predicted"/>
<dbReference type="Proteomes" id="UP000664940">
    <property type="component" value="Unassembled WGS sequence"/>
</dbReference>
<dbReference type="AlphaFoldDB" id="A0A834EAB7"/>
<reference evidence="1 2" key="1">
    <citation type="journal article" date="2020" name="Nature">
        <title>Six reference-quality genomes reveal evolution of bat adaptations.</title>
        <authorList>
            <person name="Jebb D."/>
            <person name="Huang Z."/>
            <person name="Pippel M."/>
            <person name="Hughes G.M."/>
            <person name="Lavrichenko K."/>
            <person name="Devanna P."/>
            <person name="Winkler S."/>
            <person name="Jermiin L.S."/>
            <person name="Skirmuntt E.C."/>
            <person name="Katzourakis A."/>
            <person name="Burkitt-Gray L."/>
            <person name="Ray D.A."/>
            <person name="Sullivan K.A.M."/>
            <person name="Roscito J.G."/>
            <person name="Kirilenko B.M."/>
            <person name="Davalos L.M."/>
            <person name="Corthals A.P."/>
            <person name="Power M.L."/>
            <person name="Jones G."/>
            <person name="Ransome R.D."/>
            <person name="Dechmann D.K.N."/>
            <person name="Locatelli A.G."/>
            <person name="Puechmaille S.J."/>
            <person name="Fedrigo O."/>
            <person name="Jarvis E.D."/>
            <person name="Hiller M."/>
            <person name="Vernes S.C."/>
            <person name="Myers E.W."/>
            <person name="Teeling E.C."/>
        </authorList>
    </citation>
    <scope>NUCLEOTIDE SEQUENCE [LARGE SCALE GENOMIC DNA]</scope>
    <source>
        <strain evidence="1">Bat1K_MPI-CBG_1</strain>
    </source>
</reference>
<protein>
    <submittedName>
        <fullName evidence="1">Uncharacterized protein</fullName>
    </submittedName>
</protein>
<dbReference type="EMBL" id="JABVXQ010000005">
    <property type="protein sequence ID" value="KAF6109684.1"/>
    <property type="molecule type" value="Genomic_DNA"/>
</dbReference>
<organism evidence="1 2">
    <name type="scientific">Phyllostomus discolor</name>
    <name type="common">pale spear-nosed bat</name>
    <dbReference type="NCBI Taxonomy" id="89673"/>
    <lineage>
        <taxon>Eukaryota</taxon>
        <taxon>Metazoa</taxon>
        <taxon>Chordata</taxon>
        <taxon>Craniata</taxon>
        <taxon>Vertebrata</taxon>
        <taxon>Euteleostomi</taxon>
        <taxon>Mammalia</taxon>
        <taxon>Eutheria</taxon>
        <taxon>Laurasiatheria</taxon>
        <taxon>Chiroptera</taxon>
        <taxon>Yangochiroptera</taxon>
        <taxon>Phyllostomidae</taxon>
        <taxon>Phyllostominae</taxon>
        <taxon>Phyllostomus</taxon>
    </lineage>
</organism>
<gene>
    <name evidence="1" type="ORF">HJG60_010914</name>
</gene>
<evidence type="ECO:0000313" key="2">
    <source>
        <dbReference type="Proteomes" id="UP000664940"/>
    </source>
</evidence>
<name>A0A834EAB7_9CHIR</name>
<accession>A0A834EAB7</accession>
<comment type="caution">
    <text evidence="1">The sequence shown here is derived from an EMBL/GenBank/DDBJ whole genome shotgun (WGS) entry which is preliminary data.</text>
</comment>
<sequence>MCTNTWALPSAKCCMASPTAEPKPRPPGAGCAPHHCSRRLLSREPSICHTSTSDACHCQDVVARERVPERSAVELLYYDGGLILKRLDTIVSQKDIFSYGYLHFFIFKEYHTTDTFGNVSCF</sequence>